<dbReference type="AlphaFoldDB" id="B9T045"/>
<protein>
    <submittedName>
        <fullName evidence="1">Uncharacterized protein</fullName>
    </submittedName>
</protein>
<organism evidence="1 2">
    <name type="scientific">Ricinus communis</name>
    <name type="common">Castor bean</name>
    <dbReference type="NCBI Taxonomy" id="3988"/>
    <lineage>
        <taxon>Eukaryota</taxon>
        <taxon>Viridiplantae</taxon>
        <taxon>Streptophyta</taxon>
        <taxon>Embryophyta</taxon>
        <taxon>Tracheophyta</taxon>
        <taxon>Spermatophyta</taxon>
        <taxon>Magnoliopsida</taxon>
        <taxon>eudicotyledons</taxon>
        <taxon>Gunneridae</taxon>
        <taxon>Pentapetalae</taxon>
        <taxon>rosids</taxon>
        <taxon>fabids</taxon>
        <taxon>Malpighiales</taxon>
        <taxon>Euphorbiaceae</taxon>
        <taxon>Acalyphoideae</taxon>
        <taxon>Acalypheae</taxon>
        <taxon>Ricinus</taxon>
    </lineage>
</organism>
<evidence type="ECO:0000313" key="1">
    <source>
        <dbReference type="EMBL" id="EEF30770.1"/>
    </source>
</evidence>
<name>B9T045_RICCO</name>
<dbReference type="EMBL" id="EQ974295">
    <property type="protein sequence ID" value="EEF30770.1"/>
    <property type="molecule type" value="Genomic_DNA"/>
</dbReference>
<keyword evidence="2" id="KW-1185">Reference proteome</keyword>
<dbReference type="InParanoid" id="B9T045"/>
<gene>
    <name evidence="1" type="ORF">RCOM_0469940</name>
</gene>
<proteinExistence type="predicted"/>
<accession>B9T045</accession>
<dbReference type="Proteomes" id="UP000008311">
    <property type="component" value="Unassembled WGS sequence"/>
</dbReference>
<sequence>MSWKGLSWSIGNRQQARFWIDNWLEEFGSLLAHAAQEIPGWLQLSPPSCNNDGDVAIRNFSKSGMFFASSAHHLLHGDMIFLSGIIFGNGRIPNE</sequence>
<reference evidence="2" key="1">
    <citation type="journal article" date="2010" name="Nat. Biotechnol.">
        <title>Draft genome sequence of the oilseed species Ricinus communis.</title>
        <authorList>
            <person name="Chan A.P."/>
            <person name="Crabtree J."/>
            <person name="Zhao Q."/>
            <person name="Lorenzi H."/>
            <person name="Orvis J."/>
            <person name="Puiu D."/>
            <person name="Melake-Berhan A."/>
            <person name="Jones K.M."/>
            <person name="Redman J."/>
            <person name="Chen G."/>
            <person name="Cahoon E.B."/>
            <person name="Gedil M."/>
            <person name="Stanke M."/>
            <person name="Haas B.J."/>
            <person name="Wortman J.R."/>
            <person name="Fraser-Liggett C.M."/>
            <person name="Ravel J."/>
            <person name="Rabinowicz P.D."/>
        </authorList>
    </citation>
    <scope>NUCLEOTIDE SEQUENCE [LARGE SCALE GENOMIC DNA]</scope>
    <source>
        <strain evidence="2">cv. Hale</strain>
    </source>
</reference>
<evidence type="ECO:0000313" key="2">
    <source>
        <dbReference type="Proteomes" id="UP000008311"/>
    </source>
</evidence>